<feature type="compositionally biased region" description="Polar residues" evidence="6">
    <location>
        <begin position="70"/>
        <end position="89"/>
    </location>
</feature>
<comment type="similarity">
    <text evidence="2">Belongs to the MS4A family.</text>
</comment>
<proteinExistence type="inferred from homology"/>
<dbReference type="InterPro" id="IPR007237">
    <property type="entry name" value="CD20-like"/>
</dbReference>
<accession>A0AAV7SXR7</accession>
<evidence type="ECO:0000256" key="2">
    <source>
        <dbReference type="ARBA" id="ARBA00009565"/>
    </source>
</evidence>
<organism evidence="8 9">
    <name type="scientific">Pleurodeles waltl</name>
    <name type="common">Iberian ribbed newt</name>
    <dbReference type="NCBI Taxonomy" id="8319"/>
    <lineage>
        <taxon>Eukaryota</taxon>
        <taxon>Metazoa</taxon>
        <taxon>Chordata</taxon>
        <taxon>Craniata</taxon>
        <taxon>Vertebrata</taxon>
        <taxon>Euteleostomi</taxon>
        <taxon>Amphibia</taxon>
        <taxon>Batrachia</taxon>
        <taxon>Caudata</taxon>
        <taxon>Salamandroidea</taxon>
        <taxon>Salamandridae</taxon>
        <taxon>Pleurodelinae</taxon>
        <taxon>Pleurodeles</taxon>
    </lineage>
</organism>
<dbReference type="GO" id="GO:0016020">
    <property type="term" value="C:membrane"/>
    <property type="evidence" value="ECO:0007669"/>
    <property type="project" value="UniProtKB-SubCell"/>
</dbReference>
<dbReference type="PANTHER" id="PTHR23320">
    <property type="entry name" value="MEMBRANE-SPANNING 4-DOMAINS SUBFAMILY A MS4A -RELATED"/>
    <property type="match status" value="1"/>
</dbReference>
<evidence type="ECO:0000256" key="4">
    <source>
        <dbReference type="ARBA" id="ARBA00022989"/>
    </source>
</evidence>
<feature type="transmembrane region" description="Helical" evidence="7">
    <location>
        <begin position="216"/>
        <end position="244"/>
    </location>
</feature>
<keyword evidence="3 7" id="KW-0812">Transmembrane</keyword>
<keyword evidence="4 7" id="KW-1133">Transmembrane helix</keyword>
<feature type="transmembrane region" description="Helical" evidence="7">
    <location>
        <begin position="159"/>
        <end position="180"/>
    </location>
</feature>
<evidence type="ECO:0000313" key="9">
    <source>
        <dbReference type="Proteomes" id="UP001066276"/>
    </source>
</evidence>
<keyword evidence="9" id="KW-1185">Reference proteome</keyword>
<feature type="region of interest" description="Disordered" evidence="6">
    <location>
        <begin position="270"/>
        <end position="305"/>
    </location>
</feature>
<evidence type="ECO:0000256" key="7">
    <source>
        <dbReference type="SAM" id="Phobius"/>
    </source>
</evidence>
<evidence type="ECO:0000313" key="8">
    <source>
        <dbReference type="EMBL" id="KAJ1168963.1"/>
    </source>
</evidence>
<feature type="transmembrane region" description="Helical" evidence="7">
    <location>
        <begin position="93"/>
        <end position="112"/>
    </location>
</feature>
<feature type="region of interest" description="Disordered" evidence="6">
    <location>
        <begin position="1"/>
        <end position="89"/>
    </location>
</feature>
<keyword evidence="5 7" id="KW-0472">Membrane</keyword>
<dbReference type="PANTHER" id="PTHR23320:SF128">
    <property type="entry name" value="MEMBRANE-SPANNING 4-DOMAINS SUBFAMILY A MEMBER 4A"/>
    <property type="match status" value="1"/>
</dbReference>
<gene>
    <name evidence="8" type="ORF">NDU88_000875</name>
</gene>
<evidence type="ECO:0000256" key="1">
    <source>
        <dbReference type="ARBA" id="ARBA00004141"/>
    </source>
</evidence>
<dbReference type="Proteomes" id="UP001066276">
    <property type="component" value="Chromosome 4_1"/>
</dbReference>
<evidence type="ECO:0000256" key="6">
    <source>
        <dbReference type="SAM" id="MobiDB-lite"/>
    </source>
</evidence>
<dbReference type="InterPro" id="IPR030417">
    <property type="entry name" value="MS4A"/>
</dbReference>
<feature type="transmembrane region" description="Helical" evidence="7">
    <location>
        <begin position="132"/>
        <end position="150"/>
    </location>
</feature>
<reference evidence="8" key="1">
    <citation type="journal article" date="2022" name="bioRxiv">
        <title>Sequencing and chromosome-scale assembly of the giantPleurodeles waltlgenome.</title>
        <authorList>
            <person name="Brown T."/>
            <person name="Elewa A."/>
            <person name="Iarovenko S."/>
            <person name="Subramanian E."/>
            <person name="Araus A.J."/>
            <person name="Petzold A."/>
            <person name="Susuki M."/>
            <person name="Suzuki K.-i.T."/>
            <person name="Hayashi T."/>
            <person name="Toyoda A."/>
            <person name="Oliveira C."/>
            <person name="Osipova E."/>
            <person name="Leigh N.D."/>
            <person name="Simon A."/>
            <person name="Yun M.H."/>
        </authorList>
    </citation>
    <scope>NUCLEOTIDE SEQUENCE</scope>
    <source>
        <strain evidence="8">20211129_DDA</strain>
        <tissue evidence="8">Liver</tissue>
    </source>
</reference>
<feature type="compositionally biased region" description="Polar residues" evidence="6">
    <location>
        <begin position="295"/>
        <end position="305"/>
    </location>
</feature>
<evidence type="ECO:0000256" key="5">
    <source>
        <dbReference type="ARBA" id="ARBA00023136"/>
    </source>
</evidence>
<sequence>MNRRELSMACASRPPGSVSNSCSRAGGGGSQASAQRPVGIERLENMASPGTPQKSGMESTLNLIPEKPSTFGQQQHVPPQSPKSNMQQNSQQSAVFAMGVVQIIVGAIHIIFGGLLRTAYVGQTSITLLSKVPSWAGVMFIVSGAFSLSAHQGRSRNHLIVTLVLNIIAAVEAVAAVVIFSFDLTSHSYDICMNEGVGVAFNQCKMYRAAFLVLEIGSLLFLLTLALLEFCISVATSVFTGMWLRGNPSSSHGIQPQRMEYNAYAQGADAPSVQAVGPPPDYYANLSEDGKWPSYGTTDVPQKNH</sequence>
<comment type="subcellular location">
    <subcellularLocation>
        <location evidence="1">Membrane</location>
        <topology evidence="1">Multi-pass membrane protein</topology>
    </subcellularLocation>
</comment>
<name>A0AAV7SXR7_PLEWA</name>
<dbReference type="AlphaFoldDB" id="A0AAV7SXR7"/>
<feature type="compositionally biased region" description="Polar residues" evidence="6">
    <location>
        <begin position="48"/>
        <end position="62"/>
    </location>
</feature>
<dbReference type="Pfam" id="PF04103">
    <property type="entry name" value="CD20"/>
    <property type="match status" value="1"/>
</dbReference>
<protein>
    <recommendedName>
        <fullName evidence="10">Membrane-spanning 4-domains subfamily A member 4A-like</fullName>
    </recommendedName>
</protein>
<evidence type="ECO:0008006" key="10">
    <source>
        <dbReference type="Google" id="ProtNLM"/>
    </source>
</evidence>
<evidence type="ECO:0000256" key="3">
    <source>
        <dbReference type="ARBA" id="ARBA00022692"/>
    </source>
</evidence>
<comment type="caution">
    <text evidence="8">The sequence shown here is derived from an EMBL/GenBank/DDBJ whole genome shotgun (WGS) entry which is preliminary data.</text>
</comment>
<dbReference type="EMBL" id="JANPWB010000007">
    <property type="protein sequence ID" value="KAJ1168963.1"/>
    <property type="molecule type" value="Genomic_DNA"/>
</dbReference>